<protein>
    <submittedName>
        <fullName evidence="2">Uncharacterized protein</fullName>
    </submittedName>
</protein>
<feature type="region of interest" description="Disordered" evidence="1">
    <location>
        <begin position="361"/>
        <end position="413"/>
    </location>
</feature>
<dbReference type="EMBL" id="FZMO01000562">
    <property type="protein sequence ID" value="SNQ52154.1"/>
    <property type="molecule type" value="Genomic_DNA"/>
</dbReference>
<proteinExistence type="predicted"/>
<reference evidence="2 3" key="1">
    <citation type="submission" date="2017-06" db="EMBL/GenBank/DDBJ databases">
        <authorList>
            <person name="Kim H.J."/>
            <person name="Triplett B.A."/>
        </authorList>
    </citation>
    <scope>NUCLEOTIDE SEQUENCE [LARGE SCALE GENOMIC DNA]</scope>
    <source>
        <strain evidence="2">FRACA_ARgP5</strain>
    </source>
</reference>
<dbReference type="OrthoDB" id="264096at2"/>
<accession>A0A2I2L2K8</accession>
<feature type="compositionally biased region" description="Low complexity" evidence="1">
    <location>
        <begin position="373"/>
        <end position="396"/>
    </location>
</feature>
<evidence type="ECO:0000256" key="1">
    <source>
        <dbReference type="SAM" id="MobiDB-lite"/>
    </source>
</evidence>
<evidence type="ECO:0000313" key="2">
    <source>
        <dbReference type="EMBL" id="SNQ52154.1"/>
    </source>
</evidence>
<dbReference type="AlphaFoldDB" id="A0A2I2L2K8"/>
<dbReference type="RefSeq" id="WP_101836392.1">
    <property type="nucleotide sequence ID" value="NZ_FZMO01000562.1"/>
</dbReference>
<organism evidence="2 3">
    <name type="scientific">Frankia canadensis</name>
    <dbReference type="NCBI Taxonomy" id="1836972"/>
    <lineage>
        <taxon>Bacteria</taxon>
        <taxon>Bacillati</taxon>
        <taxon>Actinomycetota</taxon>
        <taxon>Actinomycetes</taxon>
        <taxon>Frankiales</taxon>
        <taxon>Frankiaceae</taxon>
        <taxon>Frankia</taxon>
    </lineage>
</organism>
<evidence type="ECO:0000313" key="3">
    <source>
        <dbReference type="Proteomes" id="UP000234331"/>
    </source>
</evidence>
<name>A0A2I2L2K8_9ACTN</name>
<sequence>MRNPERINASPAQAGFEAARAVADAVLYEGYLLYPYRRSAGKNRVRWQFGVLAPRSWVAGQASAPLGVSGSADGWFHQAECLLEATRTATVTVRLGFLQLTRRQVERGDGAGGFEPVDDLETGGARMLSFDEARPHEIDVTVPLADLLDDDTGAGSTVVEIPGGVDVEPVVTPPRAAPVRVRRQRWPATARITLSAERATAPFRLYRIRTRVENTALGVPADRPRAEALRHSLIAAHTLLGVSDGRFLSLLDPPAWASAAAGDCENLRVQPVLAGADETDDVVLCSPIILYDHPRTAPESPGDLFDATEIDEILSLRTRALTEAEKREARATDPRAAEIIDRADGLPAEILDRLHGAIRTLRPPSPHCPSVHAASASDPAASDPAGSDPAASDPAGFGSVAPVSAGDGEAGVSPAWWEPEADRSVRPGEDSVLVAGTAVSRGSQVRLRPRPRGTDAHDMFLVGRPARVEAVFRDVDGASHVAVTLEGAGDLHRAAGRYFYFAPDELEPLGCRPGVS</sequence>
<dbReference type="Proteomes" id="UP000234331">
    <property type="component" value="Unassembled WGS sequence"/>
</dbReference>
<gene>
    <name evidence="2" type="ORF">FRACA_930019</name>
</gene>
<keyword evidence="3" id="KW-1185">Reference proteome</keyword>